<dbReference type="PRINTS" id="PR00038">
    <property type="entry name" value="HTHLUXR"/>
</dbReference>
<keyword evidence="4" id="KW-0472">Membrane</keyword>
<dbReference type="SMART" id="SM00421">
    <property type="entry name" value="HTH_LUXR"/>
    <property type="match status" value="1"/>
</dbReference>
<evidence type="ECO:0000313" key="6">
    <source>
        <dbReference type="EMBL" id="BDE96972.1"/>
    </source>
</evidence>
<dbReference type="InterPro" id="IPR036388">
    <property type="entry name" value="WH-like_DNA-bd_sf"/>
</dbReference>
<feature type="transmembrane region" description="Helical" evidence="4">
    <location>
        <begin position="175"/>
        <end position="197"/>
    </location>
</feature>
<feature type="transmembrane region" description="Helical" evidence="4">
    <location>
        <begin position="247"/>
        <end position="269"/>
    </location>
</feature>
<accession>A0ABN6MJR0</accession>
<keyword evidence="7" id="KW-1185">Reference proteome</keyword>
<dbReference type="CDD" id="cd06170">
    <property type="entry name" value="LuxR_C_like"/>
    <property type="match status" value="1"/>
</dbReference>
<proteinExistence type="predicted"/>
<protein>
    <recommendedName>
        <fullName evidence="5">HTH luxR-type domain-containing protein</fullName>
    </recommendedName>
</protein>
<name>A0ABN6MJR0_9ACTN</name>
<keyword evidence="4" id="KW-0812">Transmembrane</keyword>
<dbReference type="InterPro" id="IPR000792">
    <property type="entry name" value="Tscrpt_reg_LuxR_C"/>
</dbReference>
<feature type="transmembrane region" description="Helical" evidence="4">
    <location>
        <begin position="301"/>
        <end position="322"/>
    </location>
</feature>
<dbReference type="Pfam" id="PF00196">
    <property type="entry name" value="GerE"/>
    <property type="match status" value="1"/>
</dbReference>
<evidence type="ECO:0000256" key="3">
    <source>
        <dbReference type="ARBA" id="ARBA00023163"/>
    </source>
</evidence>
<dbReference type="InterPro" id="IPR016032">
    <property type="entry name" value="Sig_transdc_resp-reg_C-effctor"/>
</dbReference>
<feature type="transmembrane region" description="Helical" evidence="4">
    <location>
        <begin position="276"/>
        <end position="295"/>
    </location>
</feature>
<dbReference type="RefSeq" id="WP_244386108.1">
    <property type="nucleotide sequence ID" value="NZ_AP025564.1"/>
</dbReference>
<dbReference type="PANTHER" id="PTHR44688">
    <property type="entry name" value="DNA-BINDING TRANSCRIPTIONAL ACTIVATOR DEVR_DOSR"/>
    <property type="match status" value="1"/>
</dbReference>
<evidence type="ECO:0000256" key="4">
    <source>
        <dbReference type="SAM" id="Phobius"/>
    </source>
</evidence>
<feature type="transmembrane region" description="Helical" evidence="4">
    <location>
        <begin position="55"/>
        <end position="79"/>
    </location>
</feature>
<evidence type="ECO:0000313" key="7">
    <source>
        <dbReference type="Proteomes" id="UP001320544"/>
    </source>
</evidence>
<dbReference type="SUPFAM" id="SSF46894">
    <property type="entry name" value="C-terminal effector domain of the bipartite response regulators"/>
    <property type="match status" value="1"/>
</dbReference>
<feature type="transmembrane region" description="Helical" evidence="4">
    <location>
        <begin position="148"/>
        <end position="169"/>
    </location>
</feature>
<feature type="transmembrane region" description="Helical" evidence="4">
    <location>
        <begin position="28"/>
        <end position="49"/>
    </location>
</feature>
<feature type="transmembrane region" description="Helical" evidence="4">
    <location>
        <begin position="217"/>
        <end position="241"/>
    </location>
</feature>
<organism evidence="6 7">
    <name type="scientific">Raoultibacter timonensis</name>
    <dbReference type="NCBI Taxonomy" id="1907662"/>
    <lineage>
        <taxon>Bacteria</taxon>
        <taxon>Bacillati</taxon>
        <taxon>Actinomycetota</taxon>
        <taxon>Coriobacteriia</taxon>
        <taxon>Eggerthellales</taxon>
        <taxon>Eggerthellaceae</taxon>
        <taxon>Raoultibacter</taxon>
    </lineage>
</organism>
<keyword evidence="4" id="KW-1133">Transmembrane helix</keyword>
<keyword evidence="3" id="KW-0804">Transcription</keyword>
<feature type="transmembrane region" description="Helical" evidence="4">
    <location>
        <begin position="367"/>
        <end position="388"/>
    </location>
</feature>
<keyword evidence="1" id="KW-0805">Transcription regulation</keyword>
<keyword evidence="2" id="KW-0238">DNA-binding</keyword>
<evidence type="ECO:0000256" key="1">
    <source>
        <dbReference type="ARBA" id="ARBA00023015"/>
    </source>
</evidence>
<evidence type="ECO:0000256" key="2">
    <source>
        <dbReference type="ARBA" id="ARBA00023125"/>
    </source>
</evidence>
<evidence type="ECO:0000259" key="5">
    <source>
        <dbReference type="PROSITE" id="PS50043"/>
    </source>
</evidence>
<dbReference type="EMBL" id="AP025564">
    <property type="protein sequence ID" value="BDE96972.1"/>
    <property type="molecule type" value="Genomic_DNA"/>
</dbReference>
<feature type="transmembrane region" description="Helical" evidence="4">
    <location>
        <begin position="334"/>
        <end position="355"/>
    </location>
</feature>
<dbReference type="PANTHER" id="PTHR44688:SF16">
    <property type="entry name" value="DNA-BINDING TRANSCRIPTIONAL ACTIVATOR DEVR_DOSR"/>
    <property type="match status" value="1"/>
</dbReference>
<dbReference type="Gene3D" id="1.10.10.10">
    <property type="entry name" value="Winged helix-like DNA-binding domain superfamily/Winged helix DNA-binding domain"/>
    <property type="match status" value="1"/>
</dbReference>
<gene>
    <name evidence="6" type="ORF">CE91St30_23050</name>
</gene>
<feature type="domain" description="HTH luxR-type" evidence="5">
    <location>
        <begin position="426"/>
        <end position="490"/>
    </location>
</feature>
<dbReference type="Proteomes" id="UP001320544">
    <property type="component" value="Chromosome"/>
</dbReference>
<feature type="transmembrane region" description="Helical" evidence="4">
    <location>
        <begin position="91"/>
        <end position="111"/>
    </location>
</feature>
<reference evidence="6 7" key="1">
    <citation type="submission" date="2022-01" db="EMBL/GenBank/DDBJ databases">
        <title>Novel bile acid biosynthetic pathways are enriched in the microbiome of centenarians.</title>
        <authorList>
            <person name="Sato Y."/>
            <person name="Atarashi K."/>
            <person name="Plichta R.D."/>
            <person name="Arai Y."/>
            <person name="Sasajima S."/>
            <person name="Kearney M.S."/>
            <person name="Suda W."/>
            <person name="Takeshita K."/>
            <person name="Sasaki T."/>
            <person name="Okamoto S."/>
            <person name="Skelly N.A."/>
            <person name="Okamura Y."/>
            <person name="Vlamakis H."/>
            <person name="Li Y."/>
            <person name="Tanoue T."/>
            <person name="Takei H."/>
            <person name="Nittono H."/>
            <person name="Narushima S."/>
            <person name="Irie J."/>
            <person name="Itoh H."/>
            <person name="Moriya K."/>
            <person name="Sugiura Y."/>
            <person name="Suematsu M."/>
            <person name="Moritoki N."/>
            <person name="Shibata S."/>
            <person name="Littman R.D."/>
            <person name="Fischbach A.M."/>
            <person name="Uwamino Y."/>
            <person name="Inoue T."/>
            <person name="Honda A."/>
            <person name="Hattori M."/>
            <person name="Murai T."/>
            <person name="Xavier J.R."/>
            <person name="Hirose N."/>
            <person name="Honda K."/>
        </authorList>
    </citation>
    <scope>NUCLEOTIDE SEQUENCE [LARGE SCALE GENOMIC DNA]</scope>
    <source>
        <strain evidence="6 7">CE91-St30</strain>
    </source>
</reference>
<dbReference type="PROSITE" id="PS50043">
    <property type="entry name" value="HTH_LUXR_2"/>
    <property type="match status" value="1"/>
</dbReference>
<sequence>MEYTQQEDTAAENGSNRRLLDEIANARWVRCFAALVLLFLATWLLNQYVFPRFTLVYGMAREFATVSSFTTNLVVAIAASLRPNIFEPRKLAGFAVLIGAVGLAMVAAGLASANPTVLTIGSIAMNAGRALASVLACIVLISLSPRAAAVGIAGSLATAYVLRIAFVALPGEVGTIAFALSPFAIIALAYPSARPILERIRTNPGASTLALTEPRAFLPYSHILFVSFFVFRIAFGFSLMFGESDGMPQFTLLALLPLAVVAVQTLVAGKAAPADILYQVASLFVLAGFLCVLVPQFEGTAAPNILLAAGSDCFTVLVYYALAAIGRRNPLHALPIFAWGQFATGAGSLVGTSLGHLTNGLLVDQPLLVPGAVVLVVLAFSAFNLLVLRTFSFEKTIEGIESVPLLEPTAEPESDRSDAIEAQCARIAERFALTERETDVFKLLAKGRNVPFIEEELVISRNTIKTHIKHIYQKMDLHSQQELIDMVETY</sequence>
<feature type="transmembrane region" description="Helical" evidence="4">
    <location>
        <begin position="117"/>
        <end position="141"/>
    </location>
</feature>